<keyword evidence="13" id="KW-0067">ATP-binding</keyword>
<evidence type="ECO:0000313" key="21">
    <source>
        <dbReference type="Proteomes" id="UP001138921"/>
    </source>
</evidence>
<sequence length="1093" mass="120387">MTSADVLSKLFSPDGSLVGPGFREMLDELPLAIYATDANGMVTYFNPAAASLAGRIPHIGEDHWCVSWQLRRPDGSILPHDECPMARALQQKRPIRGEELIAVRPDGGAVSILPFPTPIFDEQGAITGAVNVLFDITDRKSVETALHAKTERIEDLASIVRSLSSDIPLDKIVQLVTDSATRLSGAKFGAFFYNVIDEAGESFQLFTLSGAPRSAFETFGMPRNTAVFSPTFSGERTVRSDDIQLDSRYGKSAPHFGMPKGHLPVRSYLAVPVLARSGEVLGGLFFGHDKAGVFSQESEQIVQTIAAHAAIAIDNARLLVASQRDSDDRRRAEVTIEHLASIVENTSDAVVSTDTQDIIKSWNKGAENLFGYSADEIVGKTIVVLIPSNLKSEENEILDRVRNGERIEPYETQRLRKDGTPVDVSLTVSPILDGDHRIVGVSKIARDITERKRSEAALSNQARQQAALHRLTERLHRARRIEEAYAAALDAIQAALVCSRASILLFDQTDKMRFVAWRGLSDRYRAAVDGHSPWRAEARNPAPIFIDDLNAVVVSEELRTAVRDEGIGAIGFIPMLAGKKLIGKFMAYYDQPHAFSVADSELALTISRQLGFSIQKIRSDQARRQAQAELREKEAKERARATELQTLMEAVPAAIWIARTSDCSVISGNRRSFELLRLPPNSNSSLSAPPDERPEHFQVYSEGKMLEADELPVQRAARGEEVANFEAEVRFADGTSRHLFGNATPLRETNGQLVGAVAAFVDITERKQVEAALRESEGRLQMALDAGRMGAWDWDIVTGKVIWSPGLERLHGLEPGAFGGTIEDFKRDIHPDDLAAVEQQISTSIETHQDYHASYRIRIPDETIRWVEAFGRHVPSQSGGDRRLAGVCMDVTERKASDAQLSLLVAELSHRVKNTLATVNSIARQSFASNPDVEEAQRSFGARIRALGQTHTRLAESSWAGVSLETIVRDELAPYREDGDGHFEISGPHITLTPKRALTLGMAMHELATNAAKYGALSTQHGEVSVTWHVTKKPPELQIQWREANGPRVKRPQRHGFGRLLLERVLVGEFGGSVRLDFAEKGLTCSIELPLTE</sequence>
<dbReference type="Pfam" id="PF07536">
    <property type="entry name" value="HWE_HK"/>
    <property type="match status" value="1"/>
</dbReference>
<dbReference type="Pfam" id="PF08448">
    <property type="entry name" value="PAS_4"/>
    <property type="match status" value="1"/>
</dbReference>
<proteinExistence type="predicted"/>
<reference evidence="20" key="2">
    <citation type="submission" date="2021-03" db="EMBL/GenBank/DDBJ databases">
        <authorList>
            <person name="Artuso I."/>
            <person name="Turrini P."/>
            <person name="Pirolo M."/>
            <person name="Lugli G.A."/>
            <person name="Ventura M."/>
            <person name="Visca P."/>
        </authorList>
    </citation>
    <scope>NUCLEOTIDE SEQUENCE</scope>
    <source>
        <strain evidence="20">LMG 26462</strain>
    </source>
</reference>
<dbReference type="GO" id="GO:0005524">
    <property type="term" value="F:ATP binding"/>
    <property type="evidence" value="ECO:0007669"/>
    <property type="project" value="UniProtKB-KW"/>
</dbReference>
<feature type="domain" description="PAS" evidence="18">
    <location>
        <begin position="22"/>
        <end position="54"/>
    </location>
</feature>
<dbReference type="PANTHER" id="PTHR41523">
    <property type="entry name" value="TWO-COMPONENT SYSTEM SENSOR PROTEIN"/>
    <property type="match status" value="1"/>
</dbReference>
<feature type="domain" description="PAC" evidence="19">
    <location>
        <begin position="723"/>
        <end position="775"/>
    </location>
</feature>
<evidence type="ECO:0000256" key="16">
    <source>
        <dbReference type="ARBA" id="ARBA00023170"/>
    </source>
</evidence>
<feature type="domain" description="PAC" evidence="19">
    <location>
        <begin position="408"/>
        <end position="460"/>
    </location>
</feature>
<keyword evidence="8" id="KW-0288">FMN</keyword>
<evidence type="ECO:0000256" key="2">
    <source>
        <dbReference type="ARBA" id="ARBA00012438"/>
    </source>
</evidence>
<keyword evidence="6" id="KW-0716">Sensory transduction</keyword>
<keyword evidence="11" id="KW-0547">Nucleotide-binding</keyword>
<keyword evidence="14" id="KW-0157">Chromophore</keyword>
<dbReference type="Pfam" id="PF00989">
    <property type="entry name" value="PAS"/>
    <property type="match status" value="1"/>
</dbReference>
<reference evidence="20" key="1">
    <citation type="journal article" date="2021" name="Microorganisms">
        <title>Phylogenomic Reconstruction and Metabolic Potential of the Genus Aminobacter.</title>
        <authorList>
            <person name="Artuso I."/>
            <person name="Turrini P."/>
            <person name="Pirolo M."/>
            <person name="Lugli G.A."/>
            <person name="Ventura M."/>
            <person name="Visca P."/>
        </authorList>
    </citation>
    <scope>NUCLEOTIDE SEQUENCE</scope>
    <source>
        <strain evidence="20">LMG 26462</strain>
    </source>
</reference>
<dbReference type="Gene3D" id="3.30.565.10">
    <property type="entry name" value="Histidine kinase-like ATPase, C-terminal domain"/>
    <property type="match status" value="1"/>
</dbReference>
<dbReference type="InterPro" id="IPR013655">
    <property type="entry name" value="PAS_fold_3"/>
</dbReference>
<evidence type="ECO:0000256" key="11">
    <source>
        <dbReference type="ARBA" id="ARBA00022741"/>
    </source>
</evidence>
<dbReference type="Pfam" id="PF13426">
    <property type="entry name" value="PAS_9"/>
    <property type="match status" value="1"/>
</dbReference>
<comment type="caution">
    <text evidence="20">The sequence shown here is derived from an EMBL/GenBank/DDBJ whole genome shotgun (WGS) entry which is preliminary data.</text>
</comment>
<dbReference type="InterPro" id="IPR000014">
    <property type="entry name" value="PAS"/>
</dbReference>
<evidence type="ECO:0000256" key="15">
    <source>
        <dbReference type="ARBA" id="ARBA00023026"/>
    </source>
</evidence>
<evidence type="ECO:0000259" key="18">
    <source>
        <dbReference type="PROSITE" id="PS50112"/>
    </source>
</evidence>
<evidence type="ECO:0000256" key="14">
    <source>
        <dbReference type="ARBA" id="ARBA00022991"/>
    </source>
</evidence>
<evidence type="ECO:0000256" key="7">
    <source>
        <dbReference type="ARBA" id="ARBA00022630"/>
    </source>
</evidence>
<evidence type="ECO:0000256" key="9">
    <source>
        <dbReference type="ARBA" id="ARBA00022679"/>
    </source>
</evidence>
<name>A0A9X1AHM4_9HYPH</name>
<dbReference type="AlphaFoldDB" id="A0A9X1AHM4"/>
<dbReference type="CDD" id="cd00130">
    <property type="entry name" value="PAS"/>
    <property type="match status" value="3"/>
</dbReference>
<comment type="catalytic activity">
    <reaction evidence="1">
        <text>ATP + protein L-histidine = ADP + protein N-phospho-L-histidine.</text>
        <dbReference type="EC" id="2.7.13.3"/>
    </reaction>
</comment>
<dbReference type="SUPFAM" id="SSF55781">
    <property type="entry name" value="GAF domain-like"/>
    <property type="match status" value="2"/>
</dbReference>
<feature type="domain" description="PAC" evidence="19">
    <location>
        <begin position="96"/>
        <end position="148"/>
    </location>
</feature>
<keyword evidence="9" id="KW-0808">Transferase</keyword>
<dbReference type="GO" id="GO:0004673">
    <property type="term" value="F:protein histidine kinase activity"/>
    <property type="evidence" value="ECO:0007669"/>
    <property type="project" value="UniProtKB-EC"/>
</dbReference>
<feature type="domain" description="PAS" evidence="18">
    <location>
        <begin position="335"/>
        <end position="405"/>
    </location>
</feature>
<dbReference type="SMART" id="SM00065">
    <property type="entry name" value="GAF"/>
    <property type="match status" value="2"/>
</dbReference>
<dbReference type="InterPro" id="IPR029016">
    <property type="entry name" value="GAF-like_dom_sf"/>
</dbReference>
<dbReference type="Gene3D" id="3.30.450.40">
    <property type="match status" value="2"/>
</dbReference>
<evidence type="ECO:0000256" key="6">
    <source>
        <dbReference type="ARBA" id="ARBA00022606"/>
    </source>
</evidence>
<keyword evidence="17" id="KW-0175">Coiled coil</keyword>
<dbReference type="EMBL" id="JAFLWW010000019">
    <property type="protein sequence ID" value="MBT1160179.1"/>
    <property type="molecule type" value="Genomic_DNA"/>
</dbReference>
<dbReference type="Proteomes" id="UP001138921">
    <property type="component" value="Unassembled WGS sequence"/>
</dbReference>
<dbReference type="Pfam" id="PF13185">
    <property type="entry name" value="GAF_2"/>
    <property type="match status" value="2"/>
</dbReference>
<dbReference type="InterPro" id="IPR003018">
    <property type="entry name" value="GAF"/>
</dbReference>
<evidence type="ECO:0000259" key="19">
    <source>
        <dbReference type="PROSITE" id="PS50113"/>
    </source>
</evidence>
<dbReference type="NCBIfam" id="TIGR00229">
    <property type="entry name" value="sensory_box"/>
    <property type="match status" value="4"/>
</dbReference>
<evidence type="ECO:0000313" key="20">
    <source>
        <dbReference type="EMBL" id="MBT1160179.1"/>
    </source>
</evidence>
<dbReference type="SUPFAM" id="SSF55785">
    <property type="entry name" value="PYP-like sensor domain (PAS domain)"/>
    <property type="match status" value="4"/>
</dbReference>
<organism evidence="20 21">
    <name type="scientific">Aminobacter anthyllidis</name>
    <dbReference type="NCBI Taxonomy" id="1035067"/>
    <lineage>
        <taxon>Bacteria</taxon>
        <taxon>Pseudomonadati</taxon>
        <taxon>Pseudomonadota</taxon>
        <taxon>Alphaproteobacteria</taxon>
        <taxon>Hyphomicrobiales</taxon>
        <taxon>Phyllobacteriaceae</taxon>
        <taxon>Aminobacter</taxon>
    </lineage>
</organism>
<keyword evidence="12" id="KW-0418">Kinase</keyword>
<dbReference type="InterPro" id="IPR000700">
    <property type="entry name" value="PAS-assoc_C"/>
</dbReference>
<dbReference type="InterPro" id="IPR035965">
    <property type="entry name" value="PAS-like_dom_sf"/>
</dbReference>
<evidence type="ECO:0000256" key="3">
    <source>
        <dbReference type="ARBA" id="ARBA00021740"/>
    </source>
</evidence>
<accession>A0A9X1AHM4</accession>
<dbReference type="InterPro" id="IPR013656">
    <property type="entry name" value="PAS_4"/>
</dbReference>
<evidence type="ECO:0000256" key="17">
    <source>
        <dbReference type="SAM" id="Coils"/>
    </source>
</evidence>
<keyword evidence="21" id="KW-1185">Reference proteome</keyword>
<keyword evidence="7" id="KW-0285">Flavoprotein</keyword>
<keyword evidence="15" id="KW-0843">Virulence</keyword>
<dbReference type="SMART" id="SM00086">
    <property type="entry name" value="PAC"/>
    <property type="match status" value="4"/>
</dbReference>
<keyword evidence="10" id="KW-0677">Repeat</keyword>
<dbReference type="PANTHER" id="PTHR41523:SF8">
    <property type="entry name" value="ETHYLENE RESPONSE SENSOR PROTEIN"/>
    <property type="match status" value="1"/>
</dbReference>
<keyword evidence="5" id="KW-0597">Phosphoprotein</keyword>
<feature type="coiled-coil region" evidence="17">
    <location>
        <begin position="616"/>
        <end position="645"/>
    </location>
</feature>
<dbReference type="SMART" id="SM00091">
    <property type="entry name" value="PAS"/>
    <property type="match status" value="3"/>
</dbReference>
<dbReference type="Gene3D" id="2.10.70.100">
    <property type="match status" value="1"/>
</dbReference>
<dbReference type="InterPro" id="IPR013767">
    <property type="entry name" value="PAS_fold"/>
</dbReference>
<dbReference type="InterPro" id="IPR011102">
    <property type="entry name" value="Sig_transdc_His_kinase_HWE"/>
</dbReference>
<protein>
    <recommendedName>
        <fullName evidence="3">Blue-light-activated histidine kinase</fullName>
        <ecNumber evidence="2">2.7.13.3</ecNumber>
    </recommendedName>
</protein>
<dbReference type="Pfam" id="PF08447">
    <property type="entry name" value="PAS_3"/>
    <property type="match status" value="1"/>
</dbReference>
<dbReference type="PROSITE" id="PS50112">
    <property type="entry name" value="PAS"/>
    <property type="match status" value="2"/>
</dbReference>
<evidence type="ECO:0000256" key="12">
    <source>
        <dbReference type="ARBA" id="ARBA00022777"/>
    </source>
</evidence>
<evidence type="ECO:0000256" key="1">
    <source>
        <dbReference type="ARBA" id="ARBA00000085"/>
    </source>
</evidence>
<feature type="domain" description="PAC" evidence="19">
    <location>
        <begin position="851"/>
        <end position="903"/>
    </location>
</feature>
<dbReference type="EC" id="2.7.13.3" evidence="2"/>
<dbReference type="PROSITE" id="PS50113">
    <property type="entry name" value="PAC"/>
    <property type="match status" value="4"/>
</dbReference>
<dbReference type="GO" id="GO:0009881">
    <property type="term" value="F:photoreceptor activity"/>
    <property type="evidence" value="ECO:0007669"/>
    <property type="project" value="UniProtKB-KW"/>
</dbReference>
<keyword evidence="4" id="KW-0600">Photoreceptor protein</keyword>
<dbReference type="Gene3D" id="3.30.450.20">
    <property type="entry name" value="PAS domain"/>
    <property type="match status" value="4"/>
</dbReference>
<dbReference type="InterPro" id="IPR036890">
    <property type="entry name" value="HATPase_C_sf"/>
</dbReference>
<dbReference type="RefSeq" id="WP_214393969.1">
    <property type="nucleotide sequence ID" value="NZ_JAFLWW010000019.1"/>
</dbReference>
<evidence type="ECO:0000256" key="10">
    <source>
        <dbReference type="ARBA" id="ARBA00022737"/>
    </source>
</evidence>
<evidence type="ECO:0000256" key="4">
    <source>
        <dbReference type="ARBA" id="ARBA00022543"/>
    </source>
</evidence>
<evidence type="ECO:0000256" key="5">
    <source>
        <dbReference type="ARBA" id="ARBA00022553"/>
    </source>
</evidence>
<dbReference type="SMART" id="SM00911">
    <property type="entry name" value="HWE_HK"/>
    <property type="match status" value="1"/>
</dbReference>
<keyword evidence="16" id="KW-0675">Receptor</keyword>
<evidence type="ECO:0000256" key="8">
    <source>
        <dbReference type="ARBA" id="ARBA00022643"/>
    </source>
</evidence>
<gene>
    <name evidence="20" type="ORF">J1C56_32125</name>
</gene>
<evidence type="ECO:0000256" key="13">
    <source>
        <dbReference type="ARBA" id="ARBA00022840"/>
    </source>
</evidence>
<dbReference type="InterPro" id="IPR001610">
    <property type="entry name" value="PAC"/>
</dbReference>